<dbReference type="EMBL" id="CP025682">
    <property type="protein sequence ID" value="AUN94170.1"/>
    <property type="molecule type" value="Genomic_DNA"/>
</dbReference>
<evidence type="ECO:0000256" key="1">
    <source>
        <dbReference type="SAM" id="SignalP"/>
    </source>
</evidence>
<evidence type="ECO:0000313" key="2">
    <source>
        <dbReference type="EMBL" id="AUN94170.1"/>
    </source>
</evidence>
<dbReference type="SUPFAM" id="SSF52833">
    <property type="entry name" value="Thioredoxin-like"/>
    <property type="match status" value="1"/>
</dbReference>
<keyword evidence="3" id="KW-1185">Reference proteome</keyword>
<dbReference type="Proteomes" id="UP000242205">
    <property type="component" value="Chromosome"/>
</dbReference>
<dbReference type="AlphaFoldDB" id="A0A2I6S4I7"/>
<dbReference type="Gene3D" id="3.40.30.10">
    <property type="entry name" value="Glutaredoxin"/>
    <property type="match status" value="1"/>
</dbReference>
<dbReference type="InterPro" id="IPR036249">
    <property type="entry name" value="Thioredoxin-like_sf"/>
</dbReference>
<accession>A0A2I6S4I7</accession>
<dbReference type="KEGG" id="atw:C0099_03970"/>
<feature type="chain" id="PRO_5014339110" description="Thioredoxin" evidence="1">
    <location>
        <begin position="16"/>
        <end position="150"/>
    </location>
</feature>
<gene>
    <name evidence="2" type="ORF">C0099_03970</name>
</gene>
<name>A0A2I6S4I7_9RHOO</name>
<organism evidence="2 3">
    <name type="scientific">Pseudazoarcus pumilus</name>
    <dbReference type="NCBI Taxonomy" id="2067960"/>
    <lineage>
        <taxon>Bacteria</taxon>
        <taxon>Pseudomonadati</taxon>
        <taxon>Pseudomonadota</taxon>
        <taxon>Betaproteobacteria</taxon>
        <taxon>Rhodocyclales</taxon>
        <taxon>Zoogloeaceae</taxon>
        <taxon>Pseudazoarcus</taxon>
    </lineage>
</organism>
<reference evidence="2 3" key="1">
    <citation type="submission" date="2018-01" db="EMBL/GenBank/DDBJ databases">
        <authorList>
            <person name="Fu G.-Y."/>
        </authorList>
    </citation>
    <scope>NUCLEOTIDE SEQUENCE [LARGE SCALE GENOMIC DNA]</scope>
    <source>
        <strain evidence="2 3">SY39</strain>
    </source>
</reference>
<evidence type="ECO:0000313" key="3">
    <source>
        <dbReference type="Proteomes" id="UP000242205"/>
    </source>
</evidence>
<proteinExistence type="predicted"/>
<protein>
    <recommendedName>
        <fullName evidence="4">Thioredoxin</fullName>
    </recommendedName>
</protein>
<sequence>MAAILACALALPAAAAGTLPAAGDLAREAAAMRREATPMAILYSQHGCAWCDIARSQLVPMSRDADVGAIFRQIDIDRATPMTAFDGEPTTHADFARAEQARFTPMLVLYGPSGERLAEPVVGVGTVDFYAQYVSRAIAEARARLQPKHQ</sequence>
<keyword evidence="1" id="KW-0732">Signal</keyword>
<evidence type="ECO:0008006" key="4">
    <source>
        <dbReference type="Google" id="ProtNLM"/>
    </source>
</evidence>
<feature type="signal peptide" evidence="1">
    <location>
        <begin position="1"/>
        <end position="15"/>
    </location>
</feature>